<feature type="transmembrane region" description="Helical" evidence="8">
    <location>
        <begin position="151"/>
        <end position="167"/>
    </location>
</feature>
<dbReference type="AlphaFoldDB" id="A0A7C4TAP9"/>
<keyword evidence="6 8" id="KW-1133">Transmembrane helix</keyword>
<evidence type="ECO:0000256" key="6">
    <source>
        <dbReference type="ARBA" id="ARBA00022989"/>
    </source>
</evidence>
<sequence length="306" mass="33079">MEGNFGVKKFLVIILFFLAIVTDIIAGPGEFSYPILQIRISRIILGIFAGGILAFSGNILQGLFGNPLVEPYTLGSASGAALGASIGIILLGGPSPLFAFAGALLSGMFVYSVARIEGGLLRDRLILAGVVISFLCSSLVMIIMVLGRKELYEIIYLLMGYLGIIITPENRLIIIVTIILSFIMVLYLFRFYREFDIISTGVENAIGLGIDVQNFSRLVFAITTLLIGFVVSLVGAIGFVGLVIPHISRILFGPKHLNNLPASFLLGAIFLLFADTISRTLTVYELPVGVVTSLVGVPFFIYLYKK</sequence>
<keyword evidence="3" id="KW-0813">Transport</keyword>
<evidence type="ECO:0000313" key="9">
    <source>
        <dbReference type="EMBL" id="HGV97007.1"/>
    </source>
</evidence>
<keyword evidence="5 8" id="KW-0812">Transmembrane</keyword>
<dbReference type="PANTHER" id="PTHR30472">
    <property type="entry name" value="FERRIC ENTEROBACTIN TRANSPORT SYSTEM PERMEASE PROTEIN"/>
    <property type="match status" value="1"/>
</dbReference>
<dbReference type="Gene3D" id="1.10.3470.10">
    <property type="entry name" value="ABC transporter involved in vitamin B12 uptake, BtuC"/>
    <property type="match status" value="1"/>
</dbReference>
<protein>
    <submittedName>
        <fullName evidence="9">Iron ABC transporter permease</fullName>
    </submittedName>
</protein>
<dbReference type="EMBL" id="DTGZ01000032">
    <property type="protein sequence ID" value="HGV97007.1"/>
    <property type="molecule type" value="Genomic_DNA"/>
</dbReference>
<dbReference type="Pfam" id="PF01032">
    <property type="entry name" value="FecCD"/>
    <property type="match status" value="1"/>
</dbReference>
<dbReference type="GO" id="GO:0005886">
    <property type="term" value="C:plasma membrane"/>
    <property type="evidence" value="ECO:0007669"/>
    <property type="project" value="UniProtKB-SubCell"/>
</dbReference>
<keyword evidence="4" id="KW-1003">Cell membrane</keyword>
<evidence type="ECO:0000256" key="3">
    <source>
        <dbReference type="ARBA" id="ARBA00022448"/>
    </source>
</evidence>
<feature type="transmembrane region" description="Helical" evidence="8">
    <location>
        <begin position="256"/>
        <end position="274"/>
    </location>
</feature>
<comment type="caution">
    <text evidence="9">The sequence shown here is derived from an EMBL/GenBank/DDBJ whole genome shotgun (WGS) entry which is preliminary data.</text>
</comment>
<dbReference type="CDD" id="cd06550">
    <property type="entry name" value="TM_ABC_iron-siderophores_like"/>
    <property type="match status" value="1"/>
</dbReference>
<dbReference type="InterPro" id="IPR000522">
    <property type="entry name" value="ABC_transptr_permease_BtuC"/>
</dbReference>
<comment type="subcellular location">
    <subcellularLocation>
        <location evidence="1">Cell membrane</location>
        <topology evidence="1">Multi-pass membrane protein</topology>
    </subcellularLocation>
</comment>
<name>A0A7C4TAP9_UNCW3</name>
<evidence type="ECO:0000256" key="8">
    <source>
        <dbReference type="SAM" id="Phobius"/>
    </source>
</evidence>
<proteinExistence type="inferred from homology"/>
<feature type="transmembrane region" description="Helical" evidence="8">
    <location>
        <begin position="286"/>
        <end position="304"/>
    </location>
</feature>
<evidence type="ECO:0000256" key="1">
    <source>
        <dbReference type="ARBA" id="ARBA00004651"/>
    </source>
</evidence>
<dbReference type="InterPro" id="IPR037294">
    <property type="entry name" value="ABC_BtuC-like"/>
</dbReference>
<feature type="transmembrane region" description="Helical" evidence="8">
    <location>
        <begin position="72"/>
        <end position="91"/>
    </location>
</feature>
<evidence type="ECO:0000256" key="2">
    <source>
        <dbReference type="ARBA" id="ARBA00007935"/>
    </source>
</evidence>
<organism evidence="9">
    <name type="scientific">candidate division WOR-3 bacterium</name>
    <dbReference type="NCBI Taxonomy" id="2052148"/>
    <lineage>
        <taxon>Bacteria</taxon>
        <taxon>Bacteria division WOR-3</taxon>
    </lineage>
</organism>
<dbReference type="PANTHER" id="PTHR30472:SF25">
    <property type="entry name" value="ABC TRANSPORTER PERMEASE PROTEIN MJ0876-RELATED"/>
    <property type="match status" value="1"/>
</dbReference>
<accession>A0A7C4TAP9</accession>
<feature type="transmembrane region" description="Helical" evidence="8">
    <location>
        <begin position="42"/>
        <end position="60"/>
    </location>
</feature>
<evidence type="ECO:0000256" key="7">
    <source>
        <dbReference type="ARBA" id="ARBA00023136"/>
    </source>
</evidence>
<gene>
    <name evidence="9" type="ORF">ENV60_01770</name>
</gene>
<feature type="transmembrane region" description="Helical" evidence="8">
    <location>
        <begin position="172"/>
        <end position="192"/>
    </location>
</feature>
<dbReference type="SUPFAM" id="SSF81345">
    <property type="entry name" value="ABC transporter involved in vitamin B12 uptake, BtuC"/>
    <property type="match status" value="1"/>
</dbReference>
<keyword evidence="7 8" id="KW-0472">Membrane</keyword>
<dbReference type="GO" id="GO:0022857">
    <property type="term" value="F:transmembrane transporter activity"/>
    <property type="evidence" value="ECO:0007669"/>
    <property type="project" value="InterPro"/>
</dbReference>
<evidence type="ECO:0000256" key="4">
    <source>
        <dbReference type="ARBA" id="ARBA00022475"/>
    </source>
</evidence>
<feature type="transmembrane region" description="Helical" evidence="8">
    <location>
        <begin position="126"/>
        <end position="145"/>
    </location>
</feature>
<reference evidence="9" key="1">
    <citation type="journal article" date="2020" name="mSystems">
        <title>Genome- and Community-Level Interaction Insights into Carbon Utilization and Element Cycling Functions of Hydrothermarchaeota in Hydrothermal Sediment.</title>
        <authorList>
            <person name="Zhou Z."/>
            <person name="Liu Y."/>
            <person name="Xu W."/>
            <person name="Pan J."/>
            <person name="Luo Z.H."/>
            <person name="Li M."/>
        </authorList>
    </citation>
    <scope>NUCLEOTIDE SEQUENCE [LARGE SCALE GENOMIC DNA]</scope>
    <source>
        <strain evidence="9">SpSt-774</strain>
    </source>
</reference>
<evidence type="ECO:0000256" key="5">
    <source>
        <dbReference type="ARBA" id="ARBA00022692"/>
    </source>
</evidence>
<comment type="similarity">
    <text evidence="2">Belongs to the binding-protein-dependent transport system permease family. FecCD subfamily.</text>
</comment>
<feature type="transmembrane region" description="Helical" evidence="8">
    <location>
        <begin position="218"/>
        <end position="244"/>
    </location>
</feature>